<evidence type="ECO:0000256" key="1">
    <source>
        <dbReference type="SAM" id="MobiDB-lite"/>
    </source>
</evidence>
<feature type="domain" description="CHAD" evidence="2">
    <location>
        <begin position="9"/>
        <end position="335"/>
    </location>
</feature>
<dbReference type="RefSeq" id="WP_126010002.1">
    <property type="nucleotide sequence ID" value="NZ_CP032509.1"/>
</dbReference>
<evidence type="ECO:0000259" key="2">
    <source>
        <dbReference type="PROSITE" id="PS51708"/>
    </source>
</evidence>
<name>A0A3S9B417_9HYPH</name>
<accession>A0A3S9B417</accession>
<evidence type="ECO:0000313" key="3">
    <source>
        <dbReference type="EMBL" id="AZN71690.1"/>
    </source>
</evidence>
<dbReference type="PANTHER" id="PTHR39339">
    <property type="entry name" value="SLR1444 PROTEIN"/>
    <property type="match status" value="1"/>
</dbReference>
<sequence>MPYRLTPKDKSFQQTVRRIAGEQLARAIEEARAVPPDPNPERETGSTTDTGAQNLTERQRVHQLRKRIKKLRGLIRLVRPAFADFDRENTALRDIGRSLAPHREAQSLAAAFDDLVAAYRSDTALPPLRSQSVTALRRRLVVPLAEETGAAAPVIEAAATELAAIAERARSWKIRPKGAKAFAEGLADTHRAARKARVHAVKALAAIDTDPASPQAAESRWHAAEALHEWRKRVKAHAQHLRVLAPVWPEAIDPQVAAARALAEDLGRHHDLAELVRALGQDDLGHHPTRVALIDLAHTRQAAIEAKALAAGARILAEKSKPMAARHQALYKLWRAENGKTAKGETGDTAPAGSLPPVKGWFAAKPGRNGDADS</sequence>
<evidence type="ECO:0000313" key="4">
    <source>
        <dbReference type="Proteomes" id="UP000268192"/>
    </source>
</evidence>
<dbReference type="EMBL" id="CP032509">
    <property type="protein sequence ID" value="AZN71690.1"/>
    <property type="molecule type" value="Genomic_DNA"/>
</dbReference>
<dbReference type="Proteomes" id="UP000268192">
    <property type="component" value="Chromosome"/>
</dbReference>
<dbReference type="InterPro" id="IPR007899">
    <property type="entry name" value="CHAD_dom"/>
</dbReference>
<dbReference type="AlphaFoldDB" id="A0A3S9B417"/>
<reference evidence="3 4" key="1">
    <citation type="submission" date="2018-09" db="EMBL/GenBank/DDBJ databases">
        <title>Marinorhizobium profundi gen. nov., sp. nov., isolated from a deep-sea sediment sample from the New Britain Trench and proposal of Marinorhizobiaceae fam. nov. in the order Rhizobiales of the class Alphaproteobacteria.</title>
        <authorList>
            <person name="Cao J."/>
        </authorList>
    </citation>
    <scope>NUCLEOTIDE SEQUENCE [LARGE SCALE GENOMIC DNA]</scope>
    <source>
        <strain evidence="3 4">WS11</strain>
    </source>
</reference>
<keyword evidence="4" id="KW-1185">Reference proteome</keyword>
<dbReference type="KEGG" id="abaw:D5400_10725"/>
<dbReference type="SMART" id="SM00880">
    <property type="entry name" value="CHAD"/>
    <property type="match status" value="1"/>
</dbReference>
<feature type="compositionally biased region" description="Polar residues" evidence="1">
    <location>
        <begin position="45"/>
        <end position="55"/>
    </location>
</feature>
<proteinExistence type="predicted"/>
<organism evidence="3 4">
    <name type="scientific">Georhizobium profundi</name>
    <dbReference type="NCBI Taxonomy" id="2341112"/>
    <lineage>
        <taxon>Bacteria</taxon>
        <taxon>Pseudomonadati</taxon>
        <taxon>Pseudomonadota</taxon>
        <taxon>Alphaproteobacteria</taxon>
        <taxon>Hyphomicrobiales</taxon>
        <taxon>Rhizobiaceae</taxon>
        <taxon>Georhizobium</taxon>
    </lineage>
</organism>
<feature type="region of interest" description="Disordered" evidence="1">
    <location>
        <begin position="341"/>
        <end position="374"/>
    </location>
</feature>
<gene>
    <name evidence="3" type="ORF">D5400_10725</name>
</gene>
<dbReference type="PROSITE" id="PS51708">
    <property type="entry name" value="CHAD"/>
    <property type="match status" value="1"/>
</dbReference>
<feature type="region of interest" description="Disordered" evidence="1">
    <location>
        <begin position="29"/>
        <end position="55"/>
    </location>
</feature>
<dbReference type="Pfam" id="PF05235">
    <property type="entry name" value="CHAD"/>
    <property type="match status" value="1"/>
</dbReference>
<dbReference type="Gene3D" id="1.40.20.10">
    <property type="entry name" value="CHAD domain"/>
    <property type="match status" value="1"/>
</dbReference>
<dbReference type="InterPro" id="IPR038186">
    <property type="entry name" value="CHAD_dom_sf"/>
</dbReference>
<protein>
    <submittedName>
        <fullName evidence="3">CHAD domain-containing protein</fullName>
    </submittedName>
</protein>
<dbReference type="PANTHER" id="PTHR39339:SF1">
    <property type="entry name" value="CHAD DOMAIN-CONTAINING PROTEIN"/>
    <property type="match status" value="1"/>
</dbReference>
<dbReference type="OrthoDB" id="9810907at2"/>